<gene>
    <name evidence="1" type="ORF">SDC9_85614</name>
</gene>
<sequence>MIHGYFELHNKVSPLKGVVKVSQRQHSSTRNEHPFLPFDGYVENFIDDIDLRIVSKQLEKESYATD</sequence>
<comment type="caution">
    <text evidence="1">The sequence shown here is derived from an EMBL/GenBank/DDBJ whole genome shotgun (WGS) entry which is preliminary data.</text>
</comment>
<accession>A0A644ZJX5</accession>
<name>A0A644ZJX5_9ZZZZ</name>
<evidence type="ECO:0000313" key="1">
    <source>
        <dbReference type="EMBL" id="MPM38983.1"/>
    </source>
</evidence>
<organism evidence="1">
    <name type="scientific">bioreactor metagenome</name>
    <dbReference type="NCBI Taxonomy" id="1076179"/>
    <lineage>
        <taxon>unclassified sequences</taxon>
        <taxon>metagenomes</taxon>
        <taxon>ecological metagenomes</taxon>
    </lineage>
</organism>
<dbReference type="EMBL" id="VSSQ01008483">
    <property type="protein sequence ID" value="MPM38983.1"/>
    <property type="molecule type" value="Genomic_DNA"/>
</dbReference>
<proteinExistence type="predicted"/>
<reference evidence="1" key="1">
    <citation type="submission" date="2019-08" db="EMBL/GenBank/DDBJ databases">
        <authorList>
            <person name="Kucharzyk K."/>
            <person name="Murdoch R.W."/>
            <person name="Higgins S."/>
            <person name="Loffler F."/>
        </authorList>
    </citation>
    <scope>NUCLEOTIDE SEQUENCE</scope>
</reference>
<protein>
    <submittedName>
        <fullName evidence="1">Uncharacterized protein</fullName>
    </submittedName>
</protein>
<dbReference type="AlphaFoldDB" id="A0A644ZJX5"/>